<organism evidence="1 2">
    <name type="scientific">Monilinia laxa</name>
    <name type="common">Brown rot fungus</name>
    <name type="synonym">Sclerotinia laxa</name>
    <dbReference type="NCBI Taxonomy" id="61186"/>
    <lineage>
        <taxon>Eukaryota</taxon>
        <taxon>Fungi</taxon>
        <taxon>Dikarya</taxon>
        <taxon>Ascomycota</taxon>
        <taxon>Pezizomycotina</taxon>
        <taxon>Leotiomycetes</taxon>
        <taxon>Helotiales</taxon>
        <taxon>Sclerotiniaceae</taxon>
        <taxon>Monilinia</taxon>
    </lineage>
</organism>
<keyword evidence="2" id="KW-1185">Reference proteome</keyword>
<name>A0A5N6K6Y7_MONLA</name>
<sequence>MHNLVLSSLKEKKKKGSKFLSKDQFIVSLQQPFNNQLHSIRSTFTPFTPLHLYTFTPLLLFQLFHPSPHHKRNKTISQHYNITYNITTSQHHNKKNNKQLQINSSHSFLFLNSYKRINSLKSLFFLINLTSLYPRPYSTLPSTQHPLLTYKDNTLSRNPYFFLSTFRDP</sequence>
<comment type="caution">
    <text evidence="1">The sequence shown here is derived from an EMBL/GenBank/DDBJ whole genome shotgun (WGS) entry which is preliminary data.</text>
</comment>
<evidence type="ECO:0000313" key="2">
    <source>
        <dbReference type="Proteomes" id="UP000326757"/>
    </source>
</evidence>
<accession>A0A5N6K6Y7</accession>
<dbReference type="EMBL" id="VIGI01000007">
    <property type="protein sequence ID" value="KAB8298289.1"/>
    <property type="molecule type" value="Genomic_DNA"/>
</dbReference>
<gene>
    <name evidence="1" type="ORF">EYC80_002020</name>
</gene>
<reference evidence="1 2" key="1">
    <citation type="submission" date="2019-06" db="EMBL/GenBank/DDBJ databases">
        <title>Genome Sequence of the Brown Rot Fungal Pathogen Monilinia laxa.</title>
        <authorList>
            <person name="De Miccolis Angelini R.M."/>
            <person name="Landi L."/>
            <person name="Abate D."/>
            <person name="Pollastro S."/>
            <person name="Romanazzi G."/>
            <person name="Faretra F."/>
        </authorList>
    </citation>
    <scope>NUCLEOTIDE SEQUENCE [LARGE SCALE GENOMIC DNA]</scope>
    <source>
        <strain evidence="1 2">Mlax316</strain>
    </source>
</reference>
<dbReference type="AlphaFoldDB" id="A0A5N6K6Y7"/>
<dbReference type="Proteomes" id="UP000326757">
    <property type="component" value="Unassembled WGS sequence"/>
</dbReference>
<evidence type="ECO:0000313" key="1">
    <source>
        <dbReference type="EMBL" id="KAB8298289.1"/>
    </source>
</evidence>
<protein>
    <submittedName>
        <fullName evidence="1">Uncharacterized protein</fullName>
    </submittedName>
</protein>
<proteinExistence type="predicted"/>